<evidence type="ECO:0000313" key="7">
    <source>
        <dbReference type="Proteomes" id="UP000054925"/>
    </source>
</evidence>
<dbReference type="InterPro" id="IPR050679">
    <property type="entry name" value="Bact_HTH_transcr_reg"/>
</dbReference>
<sequence>MQNAMSQAREVGGSMRPSTSSRSGTSMVTVLGQQPRYMQLAQTLVNEIQNGRYPVGSTIPTEFELCEQFGASRSTVREAVKQLVQLGMVVRQPGVGTTVKALKSEGAYTQVMQQLSDLQRYTADTVLEILSKETEPLIDDAVCELLRANPGETWLHVRSLRRSPDSVDPICHTDAYIHPAFRSLKVDMDELHTPLFTMIERQFGEQIAQVQQEIRAIAMPPAVARLLNAKARSPALWVCRRYLNRRGDMVEGSINIHPADRYTYSETFQRGWNSA</sequence>
<dbReference type="FunFam" id="1.10.10.10:FF:000079">
    <property type="entry name" value="GntR family transcriptional regulator"/>
    <property type="match status" value="1"/>
</dbReference>
<dbReference type="Gene3D" id="3.40.1410.10">
    <property type="entry name" value="Chorismate lyase-like"/>
    <property type="match status" value="1"/>
</dbReference>
<dbReference type="InterPro" id="IPR036390">
    <property type="entry name" value="WH_DNA-bd_sf"/>
</dbReference>
<comment type="caution">
    <text evidence="6">The sequence shown here is derived from an EMBL/GenBank/DDBJ whole genome shotgun (WGS) entry which is preliminary data.</text>
</comment>
<feature type="region of interest" description="Disordered" evidence="4">
    <location>
        <begin position="1"/>
        <end position="26"/>
    </location>
</feature>
<dbReference type="GO" id="GO:0045892">
    <property type="term" value="P:negative regulation of DNA-templated transcription"/>
    <property type="evidence" value="ECO:0007669"/>
    <property type="project" value="TreeGrafter"/>
</dbReference>
<dbReference type="PROSITE" id="PS50949">
    <property type="entry name" value="HTH_GNTR"/>
    <property type="match status" value="1"/>
</dbReference>
<dbReference type="InterPro" id="IPR000524">
    <property type="entry name" value="Tscrpt_reg_HTH_GntR"/>
</dbReference>
<dbReference type="SMART" id="SM00866">
    <property type="entry name" value="UTRA"/>
    <property type="match status" value="1"/>
</dbReference>
<dbReference type="CDD" id="cd07377">
    <property type="entry name" value="WHTH_GntR"/>
    <property type="match status" value="1"/>
</dbReference>
<evidence type="ECO:0000256" key="3">
    <source>
        <dbReference type="ARBA" id="ARBA00023163"/>
    </source>
</evidence>
<dbReference type="SMART" id="SM00345">
    <property type="entry name" value="HTH_GNTR"/>
    <property type="match status" value="1"/>
</dbReference>
<dbReference type="SUPFAM" id="SSF64288">
    <property type="entry name" value="Chorismate lyase-like"/>
    <property type="match status" value="1"/>
</dbReference>
<evidence type="ECO:0000256" key="4">
    <source>
        <dbReference type="SAM" id="MobiDB-lite"/>
    </source>
</evidence>
<evidence type="ECO:0000259" key="5">
    <source>
        <dbReference type="PROSITE" id="PS50949"/>
    </source>
</evidence>
<keyword evidence="1" id="KW-0805">Transcription regulation</keyword>
<accession>A0A158GFG6</accession>
<dbReference type="PRINTS" id="PR00035">
    <property type="entry name" value="HTHGNTR"/>
</dbReference>
<evidence type="ECO:0000313" key="6">
    <source>
        <dbReference type="EMBL" id="SAL30865.1"/>
    </source>
</evidence>
<dbReference type="InterPro" id="IPR028978">
    <property type="entry name" value="Chorismate_lyase_/UTRA_dom_sf"/>
</dbReference>
<dbReference type="PANTHER" id="PTHR44846:SF1">
    <property type="entry name" value="MANNOSYL-D-GLYCERATE TRANSPORT_METABOLISM SYSTEM REPRESSOR MNGR-RELATED"/>
    <property type="match status" value="1"/>
</dbReference>
<evidence type="ECO:0000256" key="1">
    <source>
        <dbReference type="ARBA" id="ARBA00023015"/>
    </source>
</evidence>
<dbReference type="Pfam" id="PF00392">
    <property type="entry name" value="GntR"/>
    <property type="match status" value="1"/>
</dbReference>
<dbReference type="AlphaFoldDB" id="A0A158GFG6"/>
<keyword evidence="3" id="KW-0804">Transcription</keyword>
<dbReference type="InterPro" id="IPR036388">
    <property type="entry name" value="WH-like_DNA-bd_sf"/>
</dbReference>
<dbReference type="EMBL" id="FCOL02000005">
    <property type="protein sequence ID" value="SAL30865.1"/>
    <property type="molecule type" value="Genomic_DNA"/>
</dbReference>
<dbReference type="SUPFAM" id="SSF46785">
    <property type="entry name" value="Winged helix' DNA-binding domain"/>
    <property type="match status" value="1"/>
</dbReference>
<name>A0A158GFG6_9BURK</name>
<dbReference type="PANTHER" id="PTHR44846">
    <property type="entry name" value="MANNOSYL-D-GLYCERATE TRANSPORT/METABOLISM SYSTEM REPRESSOR MNGR-RELATED"/>
    <property type="match status" value="1"/>
</dbReference>
<keyword evidence="2" id="KW-0238">DNA-binding</keyword>
<dbReference type="InterPro" id="IPR011663">
    <property type="entry name" value="UTRA"/>
</dbReference>
<dbReference type="GO" id="GO:0003677">
    <property type="term" value="F:DNA binding"/>
    <property type="evidence" value="ECO:0007669"/>
    <property type="project" value="UniProtKB-KW"/>
</dbReference>
<dbReference type="Proteomes" id="UP000054925">
    <property type="component" value="Unassembled WGS sequence"/>
</dbReference>
<dbReference type="Gene3D" id="1.10.10.10">
    <property type="entry name" value="Winged helix-like DNA-binding domain superfamily/Winged helix DNA-binding domain"/>
    <property type="match status" value="1"/>
</dbReference>
<reference evidence="6" key="1">
    <citation type="submission" date="2016-01" db="EMBL/GenBank/DDBJ databases">
        <authorList>
            <person name="Peeters C."/>
        </authorList>
    </citation>
    <scope>NUCLEOTIDE SEQUENCE [LARGE SCALE GENOMIC DNA]</scope>
    <source>
        <strain evidence="6">LMG 22937</strain>
    </source>
</reference>
<dbReference type="Pfam" id="PF07702">
    <property type="entry name" value="UTRA"/>
    <property type="match status" value="1"/>
</dbReference>
<keyword evidence="7" id="KW-1185">Reference proteome</keyword>
<feature type="compositionally biased region" description="Polar residues" evidence="4">
    <location>
        <begin position="16"/>
        <end position="26"/>
    </location>
</feature>
<feature type="domain" description="HTH gntR-type" evidence="5">
    <location>
        <begin position="34"/>
        <end position="102"/>
    </location>
</feature>
<protein>
    <submittedName>
        <fullName evidence="6">GntR family transcriptional regulator</fullName>
    </submittedName>
</protein>
<proteinExistence type="predicted"/>
<gene>
    <name evidence="6" type="ORF">AWB67_01290</name>
</gene>
<dbReference type="GO" id="GO:0003700">
    <property type="term" value="F:DNA-binding transcription factor activity"/>
    <property type="evidence" value="ECO:0007669"/>
    <property type="project" value="InterPro"/>
</dbReference>
<evidence type="ECO:0000256" key="2">
    <source>
        <dbReference type="ARBA" id="ARBA00023125"/>
    </source>
</evidence>
<organism evidence="6 7">
    <name type="scientific">Caballeronia terrestris</name>
    <dbReference type="NCBI Taxonomy" id="1226301"/>
    <lineage>
        <taxon>Bacteria</taxon>
        <taxon>Pseudomonadati</taxon>
        <taxon>Pseudomonadota</taxon>
        <taxon>Betaproteobacteria</taxon>
        <taxon>Burkholderiales</taxon>
        <taxon>Burkholderiaceae</taxon>
        <taxon>Caballeronia</taxon>
    </lineage>
</organism>